<dbReference type="EMBL" id="GBRH01275415">
    <property type="protein sequence ID" value="JAD22480.1"/>
    <property type="molecule type" value="Transcribed_RNA"/>
</dbReference>
<protein>
    <submittedName>
        <fullName evidence="1">Uncharacterized protein</fullName>
    </submittedName>
</protein>
<accession>A0A0A8YAL2</accession>
<name>A0A0A8YAL2_ARUDO</name>
<sequence length="12" mass="1408">MLFPTETHCVMV</sequence>
<reference evidence="1" key="1">
    <citation type="submission" date="2014-09" db="EMBL/GenBank/DDBJ databases">
        <authorList>
            <person name="Magalhaes I.L.F."/>
            <person name="Oliveira U."/>
            <person name="Santos F.R."/>
            <person name="Vidigal T.H.D.A."/>
            <person name="Brescovit A.D."/>
            <person name="Santos A.J."/>
        </authorList>
    </citation>
    <scope>NUCLEOTIDE SEQUENCE</scope>
    <source>
        <tissue evidence="1">Shoot tissue taken approximately 20 cm above the soil surface</tissue>
    </source>
</reference>
<evidence type="ECO:0000313" key="1">
    <source>
        <dbReference type="EMBL" id="JAD22480.1"/>
    </source>
</evidence>
<reference evidence="1" key="2">
    <citation type="journal article" date="2015" name="Data Brief">
        <title>Shoot transcriptome of the giant reed, Arundo donax.</title>
        <authorList>
            <person name="Barrero R.A."/>
            <person name="Guerrero F.D."/>
            <person name="Moolhuijzen P."/>
            <person name="Goolsby J.A."/>
            <person name="Tidwell J."/>
            <person name="Bellgard S.E."/>
            <person name="Bellgard M.I."/>
        </authorList>
    </citation>
    <scope>NUCLEOTIDE SEQUENCE</scope>
    <source>
        <tissue evidence="1">Shoot tissue taken approximately 20 cm above the soil surface</tissue>
    </source>
</reference>
<organism evidence="1">
    <name type="scientific">Arundo donax</name>
    <name type="common">Giant reed</name>
    <name type="synonym">Donax arundinaceus</name>
    <dbReference type="NCBI Taxonomy" id="35708"/>
    <lineage>
        <taxon>Eukaryota</taxon>
        <taxon>Viridiplantae</taxon>
        <taxon>Streptophyta</taxon>
        <taxon>Embryophyta</taxon>
        <taxon>Tracheophyta</taxon>
        <taxon>Spermatophyta</taxon>
        <taxon>Magnoliopsida</taxon>
        <taxon>Liliopsida</taxon>
        <taxon>Poales</taxon>
        <taxon>Poaceae</taxon>
        <taxon>PACMAD clade</taxon>
        <taxon>Arundinoideae</taxon>
        <taxon>Arundineae</taxon>
        <taxon>Arundo</taxon>
    </lineage>
</organism>
<proteinExistence type="predicted"/>